<dbReference type="EMBL" id="BMYF01000008">
    <property type="protein sequence ID" value="GHB34797.1"/>
    <property type="molecule type" value="Genomic_DNA"/>
</dbReference>
<dbReference type="Pfam" id="PF13568">
    <property type="entry name" value="OMP_b-brl_2"/>
    <property type="match status" value="1"/>
</dbReference>
<evidence type="ECO:0000313" key="4">
    <source>
        <dbReference type="Proteomes" id="UP000642809"/>
    </source>
</evidence>
<keyword evidence="1" id="KW-0732">Signal</keyword>
<accession>A0A8J3CYI0</accession>
<evidence type="ECO:0000259" key="2">
    <source>
        <dbReference type="Pfam" id="PF13568"/>
    </source>
</evidence>
<keyword evidence="4" id="KW-1185">Reference proteome</keyword>
<sequence length="250" mass="28199">MKKLLLLVLTIGTIFTAYAQEEEIKERARTPIGGRPDIKGDLFVEVGLNVLNNRPSDLNTRIMRSRTFNAYYQLPFNVFGEGSGFTFNPGFGVGVDKLNFTNGRNLFNNPEIGPNSSRLIAVSSIYGEDITLQSNNLTVSYFDVPLELRYHFNKRNYNKSFKIAIGAKVGYALKAQTKIRFTDADDLTRQVKDRQPFGINPFRYGIYTRIGSGGFNAWAHYALSPLFETDRGPFRTEATQFNFGISVALF</sequence>
<name>A0A8J3CYI0_9BACT</name>
<comment type="caution">
    <text evidence="3">The sequence shown here is derived from an EMBL/GenBank/DDBJ whole genome shotgun (WGS) entry which is preliminary data.</text>
</comment>
<reference evidence="3" key="1">
    <citation type="journal article" date="2014" name="Int. J. Syst. Evol. Microbiol.">
        <title>Complete genome sequence of Corynebacterium casei LMG S-19264T (=DSM 44701T), isolated from a smear-ripened cheese.</title>
        <authorList>
            <consortium name="US DOE Joint Genome Institute (JGI-PGF)"/>
            <person name="Walter F."/>
            <person name="Albersmeier A."/>
            <person name="Kalinowski J."/>
            <person name="Ruckert C."/>
        </authorList>
    </citation>
    <scope>NUCLEOTIDE SEQUENCE</scope>
    <source>
        <strain evidence="3">KCTC 23224</strain>
    </source>
</reference>
<dbReference type="Proteomes" id="UP000642809">
    <property type="component" value="Unassembled WGS sequence"/>
</dbReference>
<dbReference type="AlphaFoldDB" id="A0A8J3CYI0"/>
<proteinExistence type="predicted"/>
<protein>
    <recommendedName>
        <fullName evidence="2">Outer membrane protein beta-barrel domain-containing protein</fullName>
    </recommendedName>
</protein>
<feature type="signal peptide" evidence="1">
    <location>
        <begin position="1"/>
        <end position="19"/>
    </location>
</feature>
<gene>
    <name evidence="3" type="ORF">GCM10008106_15130</name>
</gene>
<dbReference type="InterPro" id="IPR025665">
    <property type="entry name" value="Beta-barrel_OMP_2"/>
</dbReference>
<organism evidence="3 4">
    <name type="scientific">Mongoliitalea lutea</name>
    <dbReference type="NCBI Taxonomy" id="849756"/>
    <lineage>
        <taxon>Bacteria</taxon>
        <taxon>Pseudomonadati</taxon>
        <taxon>Bacteroidota</taxon>
        <taxon>Cytophagia</taxon>
        <taxon>Cytophagales</taxon>
        <taxon>Cyclobacteriaceae</taxon>
        <taxon>Mongoliitalea</taxon>
    </lineage>
</organism>
<feature type="domain" description="Outer membrane protein beta-barrel" evidence="2">
    <location>
        <begin position="44"/>
        <end position="227"/>
    </location>
</feature>
<dbReference type="RefSeq" id="WP_189580222.1">
    <property type="nucleotide sequence ID" value="NZ_BMYF01000008.1"/>
</dbReference>
<reference evidence="3" key="2">
    <citation type="submission" date="2020-09" db="EMBL/GenBank/DDBJ databases">
        <authorList>
            <person name="Sun Q."/>
            <person name="Kim S."/>
        </authorList>
    </citation>
    <scope>NUCLEOTIDE SEQUENCE</scope>
    <source>
        <strain evidence="3">KCTC 23224</strain>
    </source>
</reference>
<feature type="chain" id="PRO_5035237561" description="Outer membrane protein beta-barrel domain-containing protein" evidence="1">
    <location>
        <begin position="20"/>
        <end position="250"/>
    </location>
</feature>
<evidence type="ECO:0000256" key="1">
    <source>
        <dbReference type="SAM" id="SignalP"/>
    </source>
</evidence>
<evidence type="ECO:0000313" key="3">
    <source>
        <dbReference type="EMBL" id="GHB34797.1"/>
    </source>
</evidence>